<comment type="caution">
    <text evidence="1">The sequence shown here is derived from an EMBL/GenBank/DDBJ whole genome shotgun (WGS) entry which is preliminary data.</text>
</comment>
<dbReference type="STRING" id="159449.B4N89_27675"/>
<keyword evidence="2" id="KW-1185">Reference proteome</keyword>
<name>A0A1T3P5I8_9ACTN</name>
<gene>
    <name evidence="1" type="ORF">B4N89_27675</name>
</gene>
<dbReference type="EMBL" id="MWQN01000001">
    <property type="protein sequence ID" value="OPC84205.1"/>
    <property type="molecule type" value="Genomic_DNA"/>
</dbReference>
<evidence type="ECO:0000313" key="1">
    <source>
        <dbReference type="EMBL" id="OPC84205.1"/>
    </source>
</evidence>
<accession>A0A1T3P5I8</accession>
<dbReference type="RefSeq" id="WP_078978499.1">
    <property type="nucleotide sequence ID" value="NZ_MWQN01000001.1"/>
</dbReference>
<dbReference type="OrthoDB" id="4315633at2"/>
<dbReference type="Proteomes" id="UP000190037">
    <property type="component" value="Unassembled WGS sequence"/>
</dbReference>
<proteinExistence type="predicted"/>
<organism evidence="1 2">
    <name type="scientific">Embleya scabrispora</name>
    <dbReference type="NCBI Taxonomy" id="159449"/>
    <lineage>
        <taxon>Bacteria</taxon>
        <taxon>Bacillati</taxon>
        <taxon>Actinomycetota</taxon>
        <taxon>Actinomycetes</taxon>
        <taxon>Kitasatosporales</taxon>
        <taxon>Streptomycetaceae</taxon>
        <taxon>Embleya</taxon>
    </lineage>
</organism>
<evidence type="ECO:0000313" key="2">
    <source>
        <dbReference type="Proteomes" id="UP000190037"/>
    </source>
</evidence>
<protein>
    <submittedName>
        <fullName evidence="1">Uncharacterized protein</fullName>
    </submittedName>
</protein>
<reference evidence="1 2" key="1">
    <citation type="submission" date="2017-03" db="EMBL/GenBank/DDBJ databases">
        <title>Draft genome sequence of Streptomyces scabrisporus NF3, endophyte isolated from Amphipterygium adstringens.</title>
        <authorList>
            <person name="Vazquez M."/>
            <person name="Ceapa C.D."/>
            <person name="Rodriguez Luna D."/>
            <person name="Sanchez Esquivel S."/>
        </authorList>
    </citation>
    <scope>NUCLEOTIDE SEQUENCE [LARGE SCALE GENOMIC DNA]</scope>
    <source>
        <strain evidence="1 2">NF3</strain>
    </source>
</reference>
<dbReference type="AlphaFoldDB" id="A0A1T3P5I8"/>
<sequence length="98" mass="10313">MHTDDPHTLGALRRAMAALASLPDDTPVILAKDSEGNGYSPFAGTSEGMYFAESSYAGSRYLTDDELAEEMAQPGSGWSEDDGAPEGSVLAVFLTPIN</sequence>